<evidence type="ECO:0000259" key="9">
    <source>
        <dbReference type="Pfam" id="PF12704"/>
    </source>
</evidence>
<dbReference type="OrthoDB" id="1522724at2"/>
<feature type="domain" description="ABC3 transporter permease C-terminal" evidence="8">
    <location>
        <begin position="277"/>
        <end position="402"/>
    </location>
</feature>
<dbReference type="Proteomes" id="UP000254808">
    <property type="component" value="Chromosome"/>
</dbReference>
<dbReference type="AlphaFoldDB" id="A0A345UI93"/>
<dbReference type="GO" id="GO:0098797">
    <property type="term" value="C:plasma membrane protein complex"/>
    <property type="evidence" value="ECO:0007669"/>
    <property type="project" value="TreeGrafter"/>
</dbReference>
<evidence type="ECO:0000256" key="7">
    <source>
        <dbReference type="SAM" id="Phobius"/>
    </source>
</evidence>
<feature type="transmembrane region" description="Helical" evidence="7">
    <location>
        <begin position="273"/>
        <end position="299"/>
    </location>
</feature>
<dbReference type="Pfam" id="PF12704">
    <property type="entry name" value="MacB_PCD"/>
    <property type="match status" value="1"/>
</dbReference>
<evidence type="ECO:0000256" key="5">
    <source>
        <dbReference type="ARBA" id="ARBA00022989"/>
    </source>
</evidence>
<feature type="transmembrane region" description="Helical" evidence="7">
    <location>
        <begin position="327"/>
        <end position="347"/>
    </location>
</feature>
<proteinExistence type="inferred from homology"/>
<name>A0A345UI93_9BACT</name>
<feature type="transmembrane region" description="Helical" evidence="7">
    <location>
        <begin position="20"/>
        <end position="46"/>
    </location>
</feature>
<comment type="subcellular location">
    <subcellularLocation>
        <location evidence="1">Cell membrane</location>
        <topology evidence="1">Multi-pass membrane protein</topology>
    </subcellularLocation>
</comment>
<dbReference type="PANTHER" id="PTHR30489:SF0">
    <property type="entry name" value="LIPOPROTEIN-RELEASING SYSTEM TRANSMEMBRANE PROTEIN LOLE"/>
    <property type="match status" value="1"/>
</dbReference>
<comment type="similarity">
    <text evidence="2">Belongs to the ABC-4 integral membrane protein family. LolC/E subfamily.</text>
</comment>
<evidence type="ECO:0000256" key="2">
    <source>
        <dbReference type="ARBA" id="ARBA00005236"/>
    </source>
</evidence>
<evidence type="ECO:0000313" key="10">
    <source>
        <dbReference type="EMBL" id="AXJ00195.1"/>
    </source>
</evidence>
<protein>
    <submittedName>
        <fullName evidence="10">Lipoprotein-releasing system permease protein</fullName>
    </submittedName>
</protein>
<accession>A0A345UI93</accession>
<sequence length="410" mass="45209">MKATSLIARRYLFSKKKISLVSVLTLISISGVTLGTALLIIVLSVFNGFFDLVKGWMMAQDPDIRIESATGRSLTWDDHHREALAGIPEIQVVSPFVEGKALVALRGGDFKVARIRGVETEAFSRMFELETFFPDGPFDLGISNRRPGVLMSRQKRSRLGLDYGGDLRLTSAESIQRSLTQFSGPRNFTFDVRGTYQLIQPQDDAPMFIEMAAAQRLFNMRGAISGVDLQLADYRQADAVKARLEAALGPDYSVRTWFDLQRALYDVMNLEKWGAYIILMIIVLVAVLNIVGSLTMIVIQKTKDIAMLRSIGFTPADIRAIFLKQGLIIGLIGCGLGGTVGVTLTLLQERFGMVKMFGAESFVIDAYPVVLAYSDLALVLTGSLLLCLIASLYPAKRASQIEIADGLRYE</sequence>
<dbReference type="PANTHER" id="PTHR30489">
    <property type="entry name" value="LIPOPROTEIN-RELEASING SYSTEM TRANSMEMBRANE PROTEIN LOLE"/>
    <property type="match status" value="1"/>
</dbReference>
<dbReference type="InterPro" id="IPR025857">
    <property type="entry name" value="MacB_PCD"/>
</dbReference>
<feature type="transmembrane region" description="Helical" evidence="7">
    <location>
        <begin position="367"/>
        <end position="393"/>
    </location>
</feature>
<dbReference type="KEGG" id="cprv:CYPRO_0918"/>
<feature type="domain" description="MacB-like periplasmic core" evidence="9">
    <location>
        <begin position="25"/>
        <end position="246"/>
    </location>
</feature>
<keyword evidence="11" id="KW-1185">Reference proteome</keyword>
<evidence type="ECO:0000256" key="3">
    <source>
        <dbReference type="ARBA" id="ARBA00022475"/>
    </source>
</evidence>
<dbReference type="EMBL" id="CP027806">
    <property type="protein sequence ID" value="AXJ00195.1"/>
    <property type="molecule type" value="Genomic_DNA"/>
</dbReference>
<dbReference type="InterPro" id="IPR051447">
    <property type="entry name" value="Lipoprotein-release_system"/>
</dbReference>
<evidence type="ECO:0000256" key="4">
    <source>
        <dbReference type="ARBA" id="ARBA00022692"/>
    </source>
</evidence>
<dbReference type="RefSeq" id="WP_114985699.1">
    <property type="nucleotide sequence ID" value="NZ_CP027806.1"/>
</dbReference>
<keyword evidence="4 7" id="KW-0812">Transmembrane</keyword>
<evidence type="ECO:0000313" key="11">
    <source>
        <dbReference type="Proteomes" id="UP000254808"/>
    </source>
</evidence>
<keyword evidence="6 7" id="KW-0472">Membrane</keyword>
<evidence type="ECO:0000259" key="8">
    <source>
        <dbReference type="Pfam" id="PF02687"/>
    </source>
</evidence>
<keyword evidence="5 7" id="KW-1133">Transmembrane helix</keyword>
<dbReference type="Pfam" id="PF02687">
    <property type="entry name" value="FtsX"/>
    <property type="match status" value="1"/>
</dbReference>
<reference evidence="10 11" key="1">
    <citation type="submission" date="2018-03" db="EMBL/GenBank/DDBJ databases">
        <title>Phenotypic and genomic properties of Cyclonatronum proteinivorum gen. nov., sp. nov., a haloalkaliphilic bacteroidete from soda lakes possessing Na+-translocating rhodopsin.</title>
        <authorList>
            <person name="Toshchakov S.V."/>
            <person name="Korzhenkov A."/>
            <person name="Samarov N.I."/>
            <person name="Kublanov I.V."/>
            <person name="Muntyan M.S."/>
            <person name="Sorokin D.Y."/>
        </authorList>
    </citation>
    <scope>NUCLEOTIDE SEQUENCE [LARGE SCALE GENOMIC DNA]</scope>
    <source>
        <strain evidence="10 11">Omega</strain>
    </source>
</reference>
<dbReference type="InterPro" id="IPR003838">
    <property type="entry name" value="ABC3_permease_C"/>
</dbReference>
<dbReference type="GO" id="GO:0044874">
    <property type="term" value="P:lipoprotein localization to outer membrane"/>
    <property type="evidence" value="ECO:0007669"/>
    <property type="project" value="TreeGrafter"/>
</dbReference>
<organism evidence="10 11">
    <name type="scientific">Cyclonatronum proteinivorum</name>
    <dbReference type="NCBI Taxonomy" id="1457365"/>
    <lineage>
        <taxon>Bacteria</taxon>
        <taxon>Pseudomonadati</taxon>
        <taxon>Balneolota</taxon>
        <taxon>Balneolia</taxon>
        <taxon>Balneolales</taxon>
        <taxon>Cyclonatronaceae</taxon>
        <taxon>Cyclonatronum</taxon>
    </lineage>
</organism>
<keyword evidence="3" id="KW-1003">Cell membrane</keyword>
<gene>
    <name evidence="10" type="ORF">CYPRO_0918</name>
</gene>
<evidence type="ECO:0000256" key="6">
    <source>
        <dbReference type="ARBA" id="ARBA00023136"/>
    </source>
</evidence>
<keyword evidence="10" id="KW-0449">Lipoprotein</keyword>
<evidence type="ECO:0000256" key="1">
    <source>
        <dbReference type="ARBA" id="ARBA00004651"/>
    </source>
</evidence>